<dbReference type="GO" id="GO:0005634">
    <property type="term" value="C:nucleus"/>
    <property type="evidence" value="ECO:0007669"/>
    <property type="project" value="TreeGrafter"/>
</dbReference>
<reference evidence="1 2" key="1">
    <citation type="journal article" date="2014" name="PLoS ONE">
        <title>Global Analysis of Gene Expression Profiles in Physic Nut (Jatropha curcas L.) Seedlings Exposed to Salt Stress.</title>
        <authorList>
            <person name="Zhang L."/>
            <person name="Zhang C."/>
            <person name="Wu P."/>
            <person name="Chen Y."/>
            <person name="Li M."/>
            <person name="Jiang H."/>
            <person name="Wu G."/>
        </authorList>
    </citation>
    <scope>NUCLEOTIDE SEQUENCE [LARGE SCALE GENOMIC DNA]</scope>
    <source>
        <strain evidence="2">cv. GZQX0401</strain>
        <tissue evidence="1">Young leaves</tissue>
    </source>
</reference>
<dbReference type="KEGG" id="jcu:105635179"/>
<dbReference type="EMBL" id="KK914420">
    <property type="protein sequence ID" value="KDP36748.1"/>
    <property type="molecule type" value="Genomic_DNA"/>
</dbReference>
<proteinExistence type="predicted"/>
<dbReference type="Proteomes" id="UP000027138">
    <property type="component" value="Unassembled WGS sequence"/>
</dbReference>
<dbReference type="FunFam" id="2.60.40.790:FF:000049">
    <property type="entry name" value="Increased DNA methylation 3"/>
    <property type="match status" value="1"/>
</dbReference>
<organism evidence="1 2">
    <name type="scientific">Jatropha curcas</name>
    <name type="common">Barbados nut</name>
    <dbReference type="NCBI Taxonomy" id="180498"/>
    <lineage>
        <taxon>Eukaryota</taxon>
        <taxon>Viridiplantae</taxon>
        <taxon>Streptophyta</taxon>
        <taxon>Embryophyta</taxon>
        <taxon>Tracheophyta</taxon>
        <taxon>Spermatophyta</taxon>
        <taxon>Magnoliopsida</taxon>
        <taxon>eudicotyledons</taxon>
        <taxon>Gunneridae</taxon>
        <taxon>Pentapetalae</taxon>
        <taxon>rosids</taxon>
        <taxon>fabids</taxon>
        <taxon>Malpighiales</taxon>
        <taxon>Euphorbiaceae</taxon>
        <taxon>Crotonoideae</taxon>
        <taxon>Jatropheae</taxon>
        <taxon>Jatropha</taxon>
    </lineage>
</organism>
<dbReference type="OrthoDB" id="1211981at2759"/>
<dbReference type="InterPro" id="IPR008978">
    <property type="entry name" value="HSP20-like_chaperone"/>
</dbReference>
<accession>A0A067KP53</accession>
<dbReference type="CDD" id="cd06464">
    <property type="entry name" value="ACD_sHsps-like"/>
    <property type="match status" value="1"/>
</dbReference>
<name>A0A067KP53_JATCU</name>
<evidence type="ECO:0008006" key="3">
    <source>
        <dbReference type="Google" id="ProtNLM"/>
    </source>
</evidence>
<dbReference type="InterPro" id="IPR039321">
    <property type="entry name" value="IDM2/3-like"/>
</dbReference>
<dbReference type="AlphaFoldDB" id="A0A067KP53"/>
<sequence length="409" mass="46358">MEKEGNNNPFRGLGKGLFSDQYFLLNFIVGTYLGPDVYTDNPRCSALRRLAKRSPPYTSNNLGTSFLSTSQLESLYYYLLRNAHHSLVLKPDMFYMYLKGSLHLPSLGSQEDHRQFTGFFPLKLHDHKRYSDSYEIVKGIALIDDPVTSYMKKEELERFRFLSGIDDLKIDSKKCLSYRHGDQNGGDETEASCITKSERQTAGTICNRNERSSEMFGVKYRRRRLRCHPIPIQPFSFNPSMSEQQNEESTSKRTFKLDGSAAMPIITLPKLEDCISDESIVLTGTARRGMAGPQVGLVDIGISKAAYFFQVALPGVRRDFCEFSCEIESDGKVHIQGSLSGGRTIRKRSRAFKMKFQQMCPPGPFTLSFSLPGPVDPRLFSPNFRTDGIFEAVIIKTQRKFSPQVHDGH</sequence>
<protein>
    <recommendedName>
        <fullName evidence="3">SHSP domain-containing protein</fullName>
    </recommendedName>
</protein>
<gene>
    <name evidence="1" type="ORF">JCGZ_08039</name>
</gene>
<evidence type="ECO:0000313" key="2">
    <source>
        <dbReference type="Proteomes" id="UP000027138"/>
    </source>
</evidence>
<keyword evidence="2" id="KW-1185">Reference proteome</keyword>
<dbReference type="PANTHER" id="PTHR34661:SF1">
    <property type="entry name" value="INCREASED DNA METHYLATION 3"/>
    <property type="match status" value="1"/>
</dbReference>
<dbReference type="Gene3D" id="2.60.40.790">
    <property type="match status" value="1"/>
</dbReference>
<dbReference type="STRING" id="180498.A0A067KP53"/>
<dbReference type="PANTHER" id="PTHR34661">
    <property type="entry name" value="INCREASED DNA METHYLATION 3"/>
    <property type="match status" value="1"/>
</dbReference>
<evidence type="ECO:0000313" key="1">
    <source>
        <dbReference type="EMBL" id="KDP36748.1"/>
    </source>
</evidence>